<accession>A0A2R4XMC5</accession>
<gene>
    <name evidence="3" type="ORF">DBV39_15770</name>
</gene>
<evidence type="ECO:0000313" key="4">
    <source>
        <dbReference type="Proteomes" id="UP000244571"/>
    </source>
</evidence>
<dbReference type="OrthoDB" id="6158985at2"/>
<keyword evidence="2" id="KW-1133">Transmembrane helix</keyword>
<feature type="region of interest" description="Disordered" evidence="1">
    <location>
        <begin position="123"/>
        <end position="168"/>
    </location>
</feature>
<reference evidence="3 4" key="1">
    <citation type="submission" date="2018-04" db="EMBL/GenBank/DDBJ databases">
        <title>Bordetella sp. HZ20 isolated from seawater.</title>
        <authorList>
            <person name="Sun C."/>
        </authorList>
    </citation>
    <scope>NUCLEOTIDE SEQUENCE [LARGE SCALE GENOMIC DNA]</scope>
    <source>
        <strain evidence="3 4">HZ20</strain>
    </source>
</reference>
<dbReference type="AlphaFoldDB" id="A0A2R4XMC5"/>
<keyword evidence="2" id="KW-0472">Membrane</keyword>
<evidence type="ECO:0000256" key="1">
    <source>
        <dbReference type="SAM" id="MobiDB-lite"/>
    </source>
</evidence>
<organism evidence="3 4">
    <name type="scientific">Orrella marina</name>
    <dbReference type="NCBI Taxonomy" id="2163011"/>
    <lineage>
        <taxon>Bacteria</taxon>
        <taxon>Pseudomonadati</taxon>
        <taxon>Pseudomonadota</taxon>
        <taxon>Betaproteobacteria</taxon>
        <taxon>Burkholderiales</taxon>
        <taxon>Alcaligenaceae</taxon>
        <taxon>Orrella</taxon>
    </lineage>
</organism>
<dbReference type="RefSeq" id="WP_108622353.1">
    <property type="nucleotide sequence ID" value="NZ_CP028901.1"/>
</dbReference>
<proteinExistence type="predicted"/>
<sequence length="347" mass="37811">MSQGVRQVRVDVQPDAGPGWARLVLSGAGGPETPDRQSVRMSLQRNQDGRFLDERSGWSASEVWHVPHDVTQSGADLILRIGPELVDELLADPRTVCRIQVQAQGDSWAGVLRMGQGIYPSGAAGQSPAAARQIQPPAQDVQEPATVAPPEETEGKEPFVAIRPDPPRREPAMRKMPILLLLLLLALLGLAIAWYAGLLDRWLKEPVVGQQTAAVEGEQPTGLATAPGPCSLQAMRDQTDDLAFLQKCVQDSPDTDLVMAIIQAGKDAGRCDLIQRLYAHQAQAGNARIALAYAREFDPQTFEGGCFEQADGQTAIYWYEKSLQLDPDQNTVAERVKQLKKDLEAVQ</sequence>
<feature type="transmembrane region" description="Helical" evidence="2">
    <location>
        <begin position="178"/>
        <end position="197"/>
    </location>
</feature>
<keyword evidence="2" id="KW-0812">Transmembrane</keyword>
<feature type="compositionally biased region" description="Low complexity" evidence="1">
    <location>
        <begin position="123"/>
        <end position="150"/>
    </location>
</feature>
<dbReference type="Proteomes" id="UP000244571">
    <property type="component" value="Chromosome"/>
</dbReference>
<keyword evidence="4" id="KW-1185">Reference proteome</keyword>
<dbReference type="KEGG" id="boz:DBV39_15770"/>
<evidence type="ECO:0000256" key="2">
    <source>
        <dbReference type="SAM" id="Phobius"/>
    </source>
</evidence>
<evidence type="ECO:0000313" key="3">
    <source>
        <dbReference type="EMBL" id="AWB34943.1"/>
    </source>
</evidence>
<dbReference type="EMBL" id="CP028901">
    <property type="protein sequence ID" value="AWB34943.1"/>
    <property type="molecule type" value="Genomic_DNA"/>
</dbReference>
<name>A0A2R4XMC5_9BURK</name>
<protein>
    <submittedName>
        <fullName evidence="3">Uncharacterized protein</fullName>
    </submittedName>
</protein>